<evidence type="ECO:0000313" key="3">
    <source>
        <dbReference type="EMBL" id="RMS04626.1"/>
    </source>
</evidence>
<protein>
    <submittedName>
        <fullName evidence="3">Glycosyl transferase, group 1 protein</fullName>
    </submittedName>
</protein>
<dbReference type="PANTHER" id="PTHR45947">
    <property type="entry name" value="SULFOQUINOVOSYL TRANSFERASE SQD2"/>
    <property type="match status" value="1"/>
</dbReference>
<feature type="domain" description="Glycosyl transferase family 1" evidence="1">
    <location>
        <begin position="233"/>
        <end position="386"/>
    </location>
</feature>
<dbReference type="InterPro" id="IPR001296">
    <property type="entry name" value="Glyco_trans_1"/>
</dbReference>
<dbReference type="Pfam" id="PF00534">
    <property type="entry name" value="Glycos_transf_1"/>
    <property type="match status" value="1"/>
</dbReference>
<name>A0AB37QTN5_9PSED</name>
<evidence type="ECO:0000259" key="1">
    <source>
        <dbReference type="Pfam" id="PF00534"/>
    </source>
</evidence>
<dbReference type="Proteomes" id="UP000272613">
    <property type="component" value="Unassembled WGS sequence"/>
</dbReference>
<organism evidence="3 4">
    <name type="scientific">Pseudomonas coronafaciens pv. garcae</name>
    <dbReference type="NCBI Taxonomy" id="251653"/>
    <lineage>
        <taxon>Bacteria</taxon>
        <taxon>Pseudomonadati</taxon>
        <taxon>Pseudomonadota</taxon>
        <taxon>Gammaproteobacteria</taxon>
        <taxon>Pseudomonadales</taxon>
        <taxon>Pseudomonadaceae</taxon>
        <taxon>Pseudomonas</taxon>
        <taxon>Pseudomonas coronafaciens</taxon>
    </lineage>
</organism>
<evidence type="ECO:0000313" key="4">
    <source>
        <dbReference type="Proteomes" id="UP000272613"/>
    </source>
</evidence>
<accession>A0AB37QTN5</accession>
<evidence type="ECO:0000259" key="2">
    <source>
        <dbReference type="Pfam" id="PF13439"/>
    </source>
</evidence>
<dbReference type="InterPro" id="IPR050194">
    <property type="entry name" value="Glycosyltransferase_grp1"/>
</dbReference>
<dbReference type="Gene3D" id="3.40.50.2000">
    <property type="entry name" value="Glycogen Phosphorylase B"/>
    <property type="match status" value="2"/>
</dbReference>
<dbReference type="AlphaFoldDB" id="A0AB37QTN5"/>
<dbReference type="SUPFAM" id="SSF53756">
    <property type="entry name" value="UDP-Glycosyltransferase/glycogen phosphorylase"/>
    <property type="match status" value="1"/>
</dbReference>
<gene>
    <name evidence="3" type="ORF">ALP74_100035</name>
</gene>
<dbReference type="CDD" id="cd03804">
    <property type="entry name" value="GT4_WbaZ-like"/>
    <property type="match status" value="1"/>
</dbReference>
<dbReference type="Pfam" id="PF13439">
    <property type="entry name" value="Glyco_transf_4"/>
    <property type="match status" value="1"/>
</dbReference>
<dbReference type="EMBL" id="RBSH01000068">
    <property type="protein sequence ID" value="RMS04626.1"/>
    <property type="molecule type" value="Genomic_DNA"/>
</dbReference>
<keyword evidence="3" id="KW-0808">Transferase</keyword>
<dbReference type="GO" id="GO:0016757">
    <property type="term" value="F:glycosyltransferase activity"/>
    <property type="evidence" value="ECO:0007669"/>
    <property type="project" value="InterPro"/>
</dbReference>
<comment type="caution">
    <text evidence="3">The sequence shown here is derived from an EMBL/GenBank/DDBJ whole genome shotgun (WGS) entry which is preliminary data.</text>
</comment>
<feature type="domain" description="Glycosyltransferase subfamily 4-like N-terminal" evidence="2">
    <location>
        <begin position="49"/>
        <end position="224"/>
    </location>
</feature>
<sequence>MTIAHLQTSPESTPVLPDTLPRLRQREHIEQGTPMKIAIVHDWLVTYAGAERVLASLINIWPDADLFAVIDFLNDQDRLHLRGKRPKTTFIQNLPGARKHYQRYLPLMPLAIEQLDLSAYDLIISSSHAVAKGVLSGPGQLHISYVHSPIRYAWDLQHQYLRESGMVKGIKSRLARIVLHYIRLWDQRTSTGVDAFIANSGFVSARIEKAYRRESTVIYPPVDTLGFTAHGARQDFYLSASRMVPYKRMPMIVEAFAAMPEKRLIMIGEGPDLAKARAIACHSPNITLLGFQPAAVLLQHMRSAKAFVFAAEEDFGISPVEAQACGTPVIAFGKGGVLETVRGLDHPHPTGVFYRQQTVASLIAAVAEFEAEQARITPEACQANAERFSVLRFEQEIQAFVESRLVTAHLLHLARLPQPDWTAYTGPAGSDLPGRVVPIKSV</sequence>
<dbReference type="PANTHER" id="PTHR45947:SF3">
    <property type="entry name" value="SULFOQUINOVOSYL TRANSFERASE SQD2"/>
    <property type="match status" value="1"/>
</dbReference>
<proteinExistence type="predicted"/>
<dbReference type="InterPro" id="IPR028098">
    <property type="entry name" value="Glyco_trans_4-like_N"/>
</dbReference>
<reference evidence="3 4" key="1">
    <citation type="submission" date="2018-08" db="EMBL/GenBank/DDBJ databases">
        <title>Recombination of ecologically and evolutionarily significant loci maintains genetic cohesion in the Pseudomonas syringae species complex.</title>
        <authorList>
            <person name="Dillon M."/>
            <person name="Thakur S."/>
            <person name="Almeida R.N.D."/>
            <person name="Weir B.S."/>
            <person name="Guttman D.S."/>
        </authorList>
    </citation>
    <scope>NUCLEOTIDE SEQUENCE [LARGE SCALE GENOMIC DNA]</scope>
    <source>
        <strain evidence="3 4">ICMP 5019</strain>
    </source>
</reference>